<dbReference type="PANTHER" id="PTHR12013">
    <property type="entry name" value="SIGNAL RECOGNITION PARTICLE 14 KD PROTEIN"/>
    <property type="match status" value="1"/>
</dbReference>
<dbReference type="KEGG" id="mpp:MICPUCDRAFT_11942"/>
<dbReference type="RefSeq" id="XP_003060443.1">
    <property type="nucleotide sequence ID" value="XM_003060397.1"/>
</dbReference>
<protein>
    <recommendedName>
        <fullName evidence="7">Signal recognition particle 14 kDa protein</fullName>
        <shortName evidence="7">SRP14</shortName>
    </recommendedName>
</protein>
<keyword evidence="6 7" id="KW-0687">Ribonucleoprotein</keyword>
<dbReference type="Pfam" id="PF02290">
    <property type="entry name" value="SRP14"/>
    <property type="match status" value="1"/>
</dbReference>
<comment type="similarity">
    <text evidence="2 7">Belongs to the SRP14 family.</text>
</comment>
<dbReference type="Gene3D" id="3.30.720.10">
    <property type="entry name" value="Signal recognition particle alu RNA binding heterodimer, srp9/1"/>
    <property type="match status" value="1"/>
</dbReference>
<gene>
    <name evidence="8" type="ORF">MICPUCDRAFT_11942</name>
</gene>
<proteinExistence type="inferred from homology"/>
<comment type="function">
    <text evidence="7">Component of the signal recognition particle (SRP) complex, a ribonucleoprotein complex that mediates the cotranslational targeting of secretory and membrane proteins to the endoplasmic reticulum (ER). SRP9 together with SRP14 and the Alu portion of the SRP RNA, constitutes the elongation arrest domain of SRP. The complex of SRP9 and SRP14 is required for SRP RNA binding.</text>
</comment>
<name>C1MXR4_MICPC</name>
<evidence type="ECO:0000256" key="5">
    <source>
        <dbReference type="ARBA" id="ARBA00023135"/>
    </source>
</evidence>
<organism evidence="9">
    <name type="scientific">Micromonas pusilla (strain CCMP1545)</name>
    <name type="common">Picoplanktonic green alga</name>
    <dbReference type="NCBI Taxonomy" id="564608"/>
    <lineage>
        <taxon>Eukaryota</taxon>
        <taxon>Viridiplantae</taxon>
        <taxon>Chlorophyta</taxon>
        <taxon>Mamiellophyceae</taxon>
        <taxon>Mamiellales</taxon>
        <taxon>Mamiellaceae</taxon>
        <taxon>Micromonas</taxon>
    </lineage>
</organism>
<dbReference type="GO" id="GO:0008312">
    <property type="term" value="F:7S RNA binding"/>
    <property type="evidence" value="ECO:0007669"/>
    <property type="project" value="UniProtKB-UniRule"/>
</dbReference>
<keyword evidence="9" id="KW-1185">Reference proteome</keyword>
<dbReference type="GO" id="GO:0030942">
    <property type="term" value="F:endoplasmic reticulum signal peptide binding"/>
    <property type="evidence" value="ECO:0007669"/>
    <property type="project" value="UniProtKB-UniRule"/>
</dbReference>
<evidence type="ECO:0000313" key="8">
    <source>
        <dbReference type="EMBL" id="EEH55212.1"/>
    </source>
</evidence>
<keyword evidence="4 7" id="KW-0694">RNA-binding</keyword>
<dbReference type="InterPro" id="IPR003210">
    <property type="entry name" value="Signal_recog_particle_SRP14"/>
</dbReference>
<dbReference type="OrthoDB" id="19209at2759"/>
<reference evidence="8 9" key="1">
    <citation type="journal article" date="2009" name="Science">
        <title>Green evolution and dynamic adaptations revealed by genomes of the marine picoeukaryotes Micromonas.</title>
        <authorList>
            <person name="Worden A.Z."/>
            <person name="Lee J.H."/>
            <person name="Mock T."/>
            <person name="Rouze P."/>
            <person name="Simmons M.P."/>
            <person name="Aerts A.L."/>
            <person name="Allen A.E."/>
            <person name="Cuvelier M.L."/>
            <person name="Derelle E."/>
            <person name="Everett M.V."/>
            <person name="Foulon E."/>
            <person name="Grimwood J."/>
            <person name="Gundlach H."/>
            <person name="Henrissat B."/>
            <person name="Napoli C."/>
            <person name="McDonald S.M."/>
            <person name="Parker M.S."/>
            <person name="Rombauts S."/>
            <person name="Salamov A."/>
            <person name="Von Dassow P."/>
            <person name="Badger J.H."/>
            <person name="Coutinho P.M."/>
            <person name="Demir E."/>
            <person name="Dubchak I."/>
            <person name="Gentemann C."/>
            <person name="Eikrem W."/>
            <person name="Gready J.E."/>
            <person name="John U."/>
            <person name="Lanier W."/>
            <person name="Lindquist E.A."/>
            <person name="Lucas S."/>
            <person name="Mayer K.F."/>
            <person name="Moreau H."/>
            <person name="Not F."/>
            <person name="Otillar R."/>
            <person name="Panaud O."/>
            <person name="Pangilinan J."/>
            <person name="Paulsen I."/>
            <person name="Piegu B."/>
            <person name="Poliakov A."/>
            <person name="Robbens S."/>
            <person name="Schmutz J."/>
            <person name="Toulza E."/>
            <person name="Wyss T."/>
            <person name="Zelensky A."/>
            <person name="Zhou K."/>
            <person name="Armbrust E.V."/>
            <person name="Bhattacharya D."/>
            <person name="Goodenough U.W."/>
            <person name="Van de Peer Y."/>
            <person name="Grigoriev I.V."/>
        </authorList>
    </citation>
    <scope>NUCLEOTIDE SEQUENCE [LARGE SCALE GENOMIC DNA]</scope>
    <source>
        <strain evidence="8 9">CCMP1545</strain>
    </source>
</reference>
<evidence type="ECO:0000256" key="2">
    <source>
        <dbReference type="ARBA" id="ARBA00010349"/>
    </source>
</evidence>
<feature type="non-terminal residue" evidence="8">
    <location>
        <position position="107"/>
    </location>
</feature>
<evidence type="ECO:0000313" key="9">
    <source>
        <dbReference type="Proteomes" id="UP000001876"/>
    </source>
</evidence>
<feature type="non-terminal residue" evidence="8">
    <location>
        <position position="1"/>
    </location>
</feature>
<comment type="subunit">
    <text evidence="7">Heterodimer with SRP9; binds RNA as heterodimer. Component of a signal recognition particle (SRP) complex that consists of a 7SL RNA molecule of 300 nucleotides and six protein subunits: SRP72, SRP68, SRP54, SRP19, SRP14 and SRP9.</text>
</comment>
<evidence type="ECO:0000256" key="1">
    <source>
        <dbReference type="ARBA" id="ARBA00004496"/>
    </source>
</evidence>
<dbReference type="GO" id="GO:0005786">
    <property type="term" value="C:signal recognition particle, endoplasmic reticulum targeting"/>
    <property type="evidence" value="ECO:0007669"/>
    <property type="project" value="UniProtKB-UniRule"/>
</dbReference>
<comment type="subcellular location">
    <subcellularLocation>
        <location evidence="1 7">Cytoplasm</location>
    </subcellularLocation>
</comment>
<dbReference type="AlphaFoldDB" id="C1MXR4"/>
<keyword evidence="5 7" id="KW-0733">Signal recognition particle</keyword>
<dbReference type="GO" id="GO:0006614">
    <property type="term" value="P:SRP-dependent cotranslational protein targeting to membrane"/>
    <property type="evidence" value="ECO:0007669"/>
    <property type="project" value="UniProtKB-UniRule"/>
</dbReference>
<evidence type="ECO:0000256" key="7">
    <source>
        <dbReference type="RuleBase" id="RU368100"/>
    </source>
</evidence>
<dbReference type="GeneID" id="9686174"/>
<dbReference type="InterPro" id="IPR009018">
    <property type="entry name" value="Signal_recog_particle_SRP9/14"/>
</dbReference>
<dbReference type="EMBL" id="GG663742">
    <property type="protein sequence ID" value="EEH55212.1"/>
    <property type="molecule type" value="Genomic_DNA"/>
</dbReference>
<accession>C1MXR4</accession>
<dbReference type="eggNOG" id="KOG1761">
    <property type="taxonomic scope" value="Eukaryota"/>
</dbReference>
<dbReference type="STRING" id="564608.C1MXR4"/>
<evidence type="ECO:0000256" key="4">
    <source>
        <dbReference type="ARBA" id="ARBA00022884"/>
    </source>
</evidence>
<evidence type="ECO:0000256" key="3">
    <source>
        <dbReference type="ARBA" id="ARBA00022490"/>
    </source>
</evidence>
<dbReference type="OMA" id="SVTMKRM"/>
<sequence>VLLENDAFLTGLTQLYERNRASGSVWVTMKRSMMRKLPKRNAPNAPTPEEVMDRDGEVWVTLVRATDGKRKISTTVTKNKAEKFAKSLNTIQRAFIELQEDDAKKKK</sequence>
<evidence type="ECO:0000256" key="6">
    <source>
        <dbReference type="ARBA" id="ARBA00023274"/>
    </source>
</evidence>
<keyword evidence="3 7" id="KW-0963">Cytoplasm</keyword>
<dbReference type="SUPFAM" id="SSF54762">
    <property type="entry name" value="Signal recognition particle alu RNA binding heterodimer, SRP9/14"/>
    <property type="match status" value="1"/>
</dbReference>
<dbReference type="Proteomes" id="UP000001876">
    <property type="component" value="Unassembled WGS sequence"/>
</dbReference>